<dbReference type="CDD" id="cd01167">
    <property type="entry name" value="bac_FRK"/>
    <property type="match status" value="1"/>
</dbReference>
<evidence type="ECO:0000256" key="4">
    <source>
        <dbReference type="ARBA" id="ARBA00022777"/>
    </source>
</evidence>
<keyword evidence="3" id="KW-0547">Nucleotide-binding</keyword>
<dbReference type="InterPro" id="IPR029056">
    <property type="entry name" value="Ribokinase-like"/>
</dbReference>
<comment type="caution">
    <text evidence="7">The sequence shown here is derived from an EMBL/GenBank/DDBJ whole genome shotgun (WGS) entry which is preliminary data.</text>
</comment>
<comment type="similarity">
    <text evidence="1">Belongs to the carbohydrate kinase PfkB family.</text>
</comment>
<protein>
    <submittedName>
        <fullName evidence="7">Carbohydrate kinase</fullName>
    </submittedName>
</protein>
<gene>
    <name evidence="7" type="ORF">ACELLULO517_19145</name>
</gene>
<keyword evidence="4 7" id="KW-0418">Kinase</keyword>
<dbReference type="RefSeq" id="WP_227309030.1">
    <property type="nucleotide sequence ID" value="NZ_JAESVA010000007.1"/>
</dbReference>
<dbReference type="GO" id="GO:0016301">
    <property type="term" value="F:kinase activity"/>
    <property type="evidence" value="ECO:0007669"/>
    <property type="project" value="UniProtKB-KW"/>
</dbReference>
<dbReference type="InterPro" id="IPR050306">
    <property type="entry name" value="PfkB_Carbo_kinase"/>
</dbReference>
<accession>A0A963Z5S6</accession>
<keyword evidence="2" id="KW-0808">Transferase</keyword>
<name>A0A963Z5S6_9PROT</name>
<dbReference type="GO" id="GO:0005524">
    <property type="term" value="F:ATP binding"/>
    <property type="evidence" value="ECO:0007669"/>
    <property type="project" value="UniProtKB-KW"/>
</dbReference>
<keyword evidence="8" id="KW-1185">Reference proteome</keyword>
<evidence type="ECO:0000259" key="6">
    <source>
        <dbReference type="Pfam" id="PF00294"/>
    </source>
</evidence>
<reference evidence="7 8" key="1">
    <citation type="journal article" date="2021" name="Microorganisms">
        <title>Acidisoma silvae sp. nov. and Acidisomacellulosilytica sp. nov., Two Acidophilic Bacteria Isolated from Decaying Wood, Hydrolyzing Cellulose and Producing Poly-3-hydroxybutyrate.</title>
        <authorList>
            <person name="Mieszkin S."/>
            <person name="Pouder E."/>
            <person name="Uroz S."/>
            <person name="Simon-Colin C."/>
            <person name="Alain K."/>
        </authorList>
    </citation>
    <scope>NUCLEOTIDE SEQUENCE [LARGE SCALE GENOMIC DNA]</scope>
    <source>
        <strain evidence="7 8">HW T5.17</strain>
    </source>
</reference>
<keyword evidence="5" id="KW-0067">ATP-binding</keyword>
<evidence type="ECO:0000313" key="7">
    <source>
        <dbReference type="EMBL" id="MCB8882372.1"/>
    </source>
</evidence>
<evidence type="ECO:0000256" key="1">
    <source>
        <dbReference type="ARBA" id="ARBA00010688"/>
    </source>
</evidence>
<evidence type="ECO:0000256" key="5">
    <source>
        <dbReference type="ARBA" id="ARBA00022840"/>
    </source>
</evidence>
<evidence type="ECO:0000256" key="2">
    <source>
        <dbReference type="ARBA" id="ARBA00022679"/>
    </source>
</evidence>
<dbReference type="AlphaFoldDB" id="A0A963Z5S6"/>
<dbReference type="PANTHER" id="PTHR43085">
    <property type="entry name" value="HEXOKINASE FAMILY MEMBER"/>
    <property type="match status" value="1"/>
</dbReference>
<dbReference type="Gene3D" id="3.40.1190.20">
    <property type="match status" value="1"/>
</dbReference>
<dbReference type="Pfam" id="PF00294">
    <property type="entry name" value="PfkB"/>
    <property type="match status" value="1"/>
</dbReference>
<dbReference type="PANTHER" id="PTHR43085:SF1">
    <property type="entry name" value="PSEUDOURIDINE KINASE-RELATED"/>
    <property type="match status" value="1"/>
</dbReference>
<feature type="domain" description="Carbohydrate kinase PfkB" evidence="6">
    <location>
        <begin position="4"/>
        <end position="307"/>
    </location>
</feature>
<evidence type="ECO:0000313" key="8">
    <source>
        <dbReference type="Proteomes" id="UP000721844"/>
    </source>
</evidence>
<dbReference type="Proteomes" id="UP000721844">
    <property type="component" value="Unassembled WGS sequence"/>
</dbReference>
<proteinExistence type="inferred from homology"/>
<evidence type="ECO:0000256" key="3">
    <source>
        <dbReference type="ARBA" id="ARBA00022741"/>
    </source>
</evidence>
<sequence>MLLIYGDAIIDFLPTAMPVPGQASGLSPYLPVAGGSCFNVALGLGRLGVPTGFMGGLSTDFFGQFLAQRLTEAGVSLNYASRLPEGSTLAFVELSGQEPQYAFFDRETAMRRWRRAEAPMLTPDIDLLHIGSVPLIADPVADEAEALFREQQGQRLLSIDPNCRPSLVEDPTRYHARMQRLLSLADIIKLSLADLAYLLPGVPPEAAARRWIEEDGATLVVLTQGAEGVTGFTAQGKVHCPARRVAVIDTVGAGDSLTAGLFWQLHKAGFLTRDRLGTLPLTALEAALAAAVQVAAVTCGRLGADMPWLPELTEPVDG</sequence>
<dbReference type="SUPFAM" id="SSF53613">
    <property type="entry name" value="Ribokinase-like"/>
    <property type="match status" value="1"/>
</dbReference>
<dbReference type="EMBL" id="JAESVA010000007">
    <property type="protein sequence ID" value="MCB8882372.1"/>
    <property type="molecule type" value="Genomic_DNA"/>
</dbReference>
<organism evidence="7 8">
    <name type="scientific">Acidisoma cellulosilyticum</name>
    <dbReference type="NCBI Taxonomy" id="2802395"/>
    <lineage>
        <taxon>Bacteria</taxon>
        <taxon>Pseudomonadati</taxon>
        <taxon>Pseudomonadota</taxon>
        <taxon>Alphaproteobacteria</taxon>
        <taxon>Acetobacterales</taxon>
        <taxon>Acidocellaceae</taxon>
        <taxon>Acidisoma</taxon>
    </lineage>
</organism>
<dbReference type="InterPro" id="IPR011611">
    <property type="entry name" value="PfkB_dom"/>
</dbReference>